<reference evidence="1" key="1">
    <citation type="journal article" date="2015" name="Nature">
        <title>Complex archaea that bridge the gap between prokaryotes and eukaryotes.</title>
        <authorList>
            <person name="Spang A."/>
            <person name="Saw J.H."/>
            <person name="Jorgensen S.L."/>
            <person name="Zaremba-Niedzwiedzka K."/>
            <person name="Martijn J."/>
            <person name="Lind A.E."/>
            <person name="van Eijk R."/>
            <person name="Schleper C."/>
            <person name="Guy L."/>
            <person name="Ettema T.J."/>
        </authorList>
    </citation>
    <scope>NUCLEOTIDE SEQUENCE</scope>
</reference>
<gene>
    <name evidence="1" type="ORF">LCGC14_0674110</name>
</gene>
<sequence>MGLNNGKTDSDIAWRDARRTVLSTMRHPVAAYIVDRGDHFRLVTYSGRVFRVTFFARERSEAIEWLEQIAV</sequence>
<protein>
    <submittedName>
        <fullName evidence="1">Uncharacterized protein</fullName>
    </submittedName>
</protein>
<evidence type="ECO:0000313" key="1">
    <source>
        <dbReference type="EMBL" id="KKN46294.1"/>
    </source>
</evidence>
<organism evidence="1">
    <name type="scientific">marine sediment metagenome</name>
    <dbReference type="NCBI Taxonomy" id="412755"/>
    <lineage>
        <taxon>unclassified sequences</taxon>
        <taxon>metagenomes</taxon>
        <taxon>ecological metagenomes</taxon>
    </lineage>
</organism>
<dbReference type="AlphaFoldDB" id="A0A0F9QV56"/>
<dbReference type="EMBL" id="LAZR01001337">
    <property type="protein sequence ID" value="KKN46294.1"/>
    <property type="molecule type" value="Genomic_DNA"/>
</dbReference>
<name>A0A0F9QV56_9ZZZZ</name>
<accession>A0A0F9QV56</accession>
<proteinExistence type="predicted"/>
<comment type="caution">
    <text evidence="1">The sequence shown here is derived from an EMBL/GenBank/DDBJ whole genome shotgun (WGS) entry which is preliminary data.</text>
</comment>